<dbReference type="PROSITE" id="PS00197">
    <property type="entry name" value="2FE2S_FER_1"/>
    <property type="match status" value="1"/>
</dbReference>
<sequence>MNYQITQCLMLSPSIKEITLAPLVPAPCEATAGAHFKWWIPTLEQWRHYSRVELAKHELPQGSLVFAIRLNPDSPSSAYIRQLKVGDPVRLDGPFNAFDYQLDDSDGADIALAGGIGITPLTGILGHLRAQQRPARLHYFAKSAGDAAYAAQMRELLQGSLSLHCSDSAEGRPSVAAVLGQLQPRDRLYVCGPQAMLNDVFSHAQSLGFPRERIHFEVFNTCLAEDDPGFAVHAADSGVDLRVQPGQSLLDALEEAGLEPLYDCRRGECGVCELDVLEGEVDHRDFIMSPQQAACSNKIYPCVSRAKSPSLKLVI</sequence>
<dbReference type="AlphaFoldDB" id="A0A3G7TJZ4"/>
<feature type="domain" description="2Fe-2S ferredoxin-type" evidence="1">
    <location>
        <begin position="228"/>
        <end position="315"/>
    </location>
</feature>
<dbReference type="Gene3D" id="3.40.50.80">
    <property type="entry name" value="Nucleotide-binding domain of ferredoxin-NADP reductase (FNR) module"/>
    <property type="match status" value="1"/>
</dbReference>
<feature type="domain" description="FAD-binding FR-type" evidence="2">
    <location>
        <begin position="1"/>
        <end position="101"/>
    </location>
</feature>
<evidence type="ECO:0000259" key="2">
    <source>
        <dbReference type="PROSITE" id="PS51384"/>
    </source>
</evidence>
<evidence type="ECO:0000313" key="3">
    <source>
        <dbReference type="EMBL" id="AZE47414.1"/>
    </source>
</evidence>
<dbReference type="Gene3D" id="2.40.30.10">
    <property type="entry name" value="Translation factors"/>
    <property type="match status" value="1"/>
</dbReference>
<dbReference type="InterPro" id="IPR050415">
    <property type="entry name" value="MRET"/>
</dbReference>
<evidence type="ECO:0000313" key="4">
    <source>
        <dbReference type="Proteomes" id="UP000268048"/>
    </source>
</evidence>
<dbReference type="GO" id="GO:0016491">
    <property type="term" value="F:oxidoreductase activity"/>
    <property type="evidence" value="ECO:0007669"/>
    <property type="project" value="InterPro"/>
</dbReference>
<organism evidence="3 4">
    <name type="scientific">Pseudomonas chlororaphis</name>
    <dbReference type="NCBI Taxonomy" id="587753"/>
    <lineage>
        <taxon>Bacteria</taxon>
        <taxon>Pseudomonadati</taxon>
        <taxon>Pseudomonadota</taxon>
        <taxon>Gammaproteobacteria</taxon>
        <taxon>Pseudomonadales</taxon>
        <taxon>Pseudomonadaceae</taxon>
        <taxon>Pseudomonas</taxon>
    </lineage>
</organism>
<dbReference type="CDD" id="cd00207">
    <property type="entry name" value="fer2"/>
    <property type="match status" value="1"/>
</dbReference>
<dbReference type="SUPFAM" id="SSF54292">
    <property type="entry name" value="2Fe-2S ferredoxin-like"/>
    <property type="match status" value="1"/>
</dbReference>
<dbReference type="InterPro" id="IPR012675">
    <property type="entry name" value="Beta-grasp_dom_sf"/>
</dbReference>
<name>A0A3G7TJZ4_9PSED</name>
<dbReference type="InterPro" id="IPR039261">
    <property type="entry name" value="FNR_nucleotide-bd"/>
</dbReference>
<dbReference type="PANTHER" id="PTHR47354:SF2">
    <property type="entry name" value="BLR2392 PROTEIN"/>
    <property type="match status" value="1"/>
</dbReference>
<dbReference type="InterPro" id="IPR001041">
    <property type="entry name" value="2Fe-2S_ferredoxin-type"/>
</dbReference>
<dbReference type="GO" id="GO:0051537">
    <property type="term" value="F:2 iron, 2 sulfur cluster binding"/>
    <property type="evidence" value="ECO:0007669"/>
    <property type="project" value="InterPro"/>
</dbReference>
<gene>
    <name evidence="3" type="ORF">C4K04_1726</name>
</gene>
<accession>A0A3G7TJZ4</accession>
<reference evidence="3 4" key="1">
    <citation type="submission" date="2018-03" db="EMBL/GenBank/DDBJ databases">
        <title>Diversity of phytobeneficial traits revealed by whole-genome analysis of worldwide-isolated phenazine-producing Pseudomonas spp.</title>
        <authorList>
            <person name="Biessy A."/>
            <person name="Novinscak A."/>
            <person name="Blom J."/>
            <person name="Leger G."/>
            <person name="Thomashow L.S."/>
            <person name="Cazorla F.M."/>
            <person name="Josic D."/>
            <person name="Filion M."/>
        </authorList>
    </citation>
    <scope>NUCLEOTIDE SEQUENCE [LARGE SCALE GENOMIC DNA]</scope>
    <source>
        <strain evidence="3 4">B25</strain>
    </source>
</reference>
<dbReference type="InterPro" id="IPR036010">
    <property type="entry name" value="2Fe-2S_ferredoxin-like_sf"/>
</dbReference>
<dbReference type="Gene3D" id="3.10.20.30">
    <property type="match status" value="1"/>
</dbReference>
<proteinExistence type="predicted"/>
<dbReference type="InterPro" id="IPR006058">
    <property type="entry name" value="2Fe2S_fd_BS"/>
</dbReference>
<dbReference type="SUPFAM" id="SSF52343">
    <property type="entry name" value="Ferredoxin reductase-like, C-terminal NADP-linked domain"/>
    <property type="match status" value="1"/>
</dbReference>
<dbReference type="InterPro" id="IPR017927">
    <property type="entry name" value="FAD-bd_FR_type"/>
</dbReference>
<dbReference type="PROSITE" id="PS51384">
    <property type="entry name" value="FAD_FR"/>
    <property type="match status" value="1"/>
</dbReference>
<dbReference type="InterPro" id="IPR017938">
    <property type="entry name" value="Riboflavin_synthase-like_b-brl"/>
</dbReference>
<dbReference type="EMBL" id="CP027753">
    <property type="protein sequence ID" value="AZE47414.1"/>
    <property type="molecule type" value="Genomic_DNA"/>
</dbReference>
<dbReference type="PROSITE" id="PS51085">
    <property type="entry name" value="2FE2S_FER_2"/>
    <property type="match status" value="1"/>
</dbReference>
<evidence type="ECO:0000259" key="1">
    <source>
        <dbReference type="PROSITE" id="PS51085"/>
    </source>
</evidence>
<protein>
    <submittedName>
        <fullName evidence="3">Flavodoxin reductase (Ferredoxin-NADPH reductase) family 1</fullName>
    </submittedName>
</protein>
<dbReference type="PANTHER" id="PTHR47354">
    <property type="entry name" value="NADH OXIDOREDUCTASE HCR"/>
    <property type="match status" value="1"/>
</dbReference>
<dbReference type="Pfam" id="PF00111">
    <property type="entry name" value="Fer2"/>
    <property type="match status" value="1"/>
</dbReference>
<dbReference type="RefSeq" id="WP_124319713.1">
    <property type="nucleotide sequence ID" value="NZ_CP027753.1"/>
</dbReference>
<dbReference type="SUPFAM" id="SSF63380">
    <property type="entry name" value="Riboflavin synthase domain-like"/>
    <property type="match status" value="1"/>
</dbReference>
<dbReference type="Proteomes" id="UP000268048">
    <property type="component" value="Chromosome"/>
</dbReference>